<dbReference type="Proteomes" id="UP000828081">
    <property type="component" value="Segment"/>
</dbReference>
<evidence type="ECO:0000313" key="1">
    <source>
        <dbReference type="EMBL" id="UGO55788.1"/>
    </source>
</evidence>
<sequence>MNIVLPINDFSPKSLLLSDIPISDAYLNNHVYRACSDCYDYPDYPIRKGDFIVMAYNGVIIIGCDSLITIDCYTLSQESFNVPVELTNHSASIEIK</sequence>
<proteinExistence type="predicted"/>
<keyword evidence="2" id="KW-1185">Reference proteome</keyword>
<organism evidence="1 2">
    <name type="scientific">Escherichia phage JLBYU43</name>
    <dbReference type="NCBI Taxonomy" id="2894751"/>
    <lineage>
        <taxon>Viruses</taxon>
        <taxon>Duplodnaviria</taxon>
        <taxon>Heunggongvirae</taxon>
        <taxon>Uroviricota</taxon>
        <taxon>Caudoviricetes</taxon>
        <taxon>Demerecviridae</taxon>
        <taxon>Markadamsvirinae</taxon>
        <taxon>Tequintavirus</taxon>
        <taxon>Tequintavirus JLBYU43</taxon>
    </lineage>
</organism>
<reference evidence="1" key="1">
    <citation type="submission" date="2021-09" db="EMBL/GenBank/DDBJ databases">
        <authorList>
            <person name="Lewis J.M."/>
            <person name="Day E.R."/>
            <person name="Fugal B.O."/>
            <person name="Hill A.M."/>
            <person name="Janda K.E."/>
            <person name="Kotter D.B."/>
            <person name="McCleary W.R."/>
        </authorList>
    </citation>
    <scope>NUCLEOTIDE SEQUENCE</scope>
</reference>
<accession>A0AAE8YY33</accession>
<name>A0AAE8YY33_9CAUD</name>
<evidence type="ECO:0000313" key="2">
    <source>
        <dbReference type="Proteomes" id="UP000828081"/>
    </source>
</evidence>
<dbReference type="EMBL" id="OK272477">
    <property type="protein sequence ID" value="UGO55788.1"/>
    <property type="molecule type" value="Genomic_DNA"/>
</dbReference>
<gene>
    <name evidence="1" type="ORF">JLBYU43_3</name>
</gene>
<protein>
    <submittedName>
        <fullName evidence="1">Uncharacterized protein</fullName>
    </submittedName>
</protein>